<sequence length="262" mass="28190">MQARETRKMTQRRSVIAGLAALPLIGLLPRGMAFVQAAALGGDTLATASGDVTIHPIHHASLIIAWGDQVVYVDPVGGPSLYQDLPSPTAILITHAHGDHFDPPTLEGIVGDATILTTDQVLGKLPAGLKDKASAAANGDSVDFAGIKLEVVPAYNTTQDRLQYHPKGVGNGYILNIGDKRVYVAGDTEDIPEMRALTNIDMAFIPMNLPYTMDINHAADAIKAFKPKIVYPYHYQGTKVEDLPALVGDAAEVRLRDWYKES</sequence>
<dbReference type="Proteomes" id="UP000321062">
    <property type="component" value="Chromosome"/>
</dbReference>
<dbReference type="SUPFAM" id="SSF56281">
    <property type="entry name" value="Metallo-hydrolase/oxidoreductase"/>
    <property type="match status" value="1"/>
</dbReference>
<dbReference type="InterPro" id="IPR036866">
    <property type="entry name" value="RibonucZ/Hydroxyglut_hydro"/>
</dbReference>
<evidence type="ECO:0000313" key="2">
    <source>
        <dbReference type="Proteomes" id="UP000321062"/>
    </source>
</evidence>
<keyword evidence="1" id="KW-0378">Hydrolase</keyword>
<protein>
    <submittedName>
        <fullName evidence="1">MBL fold metallo-hydrolase</fullName>
    </submittedName>
</protein>
<evidence type="ECO:0000313" key="1">
    <source>
        <dbReference type="EMBL" id="QEE22243.1"/>
    </source>
</evidence>
<dbReference type="PANTHER" id="PTHR43546">
    <property type="entry name" value="UPF0173 METAL-DEPENDENT HYDROLASE MJ1163-RELATED"/>
    <property type="match status" value="1"/>
</dbReference>
<gene>
    <name evidence="1" type="ORF">FNA67_19675</name>
</gene>
<dbReference type="AlphaFoldDB" id="A0A5B9DSU5"/>
<dbReference type="OrthoDB" id="9805728at2"/>
<organism evidence="1 2">
    <name type="scientific">Paradevosia tibetensis</name>
    <dbReference type="NCBI Taxonomy" id="1447062"/>
    <lineage>
        <taxon>Bacteria</taxon>
        <taxon>Pseudomonadati</taxon>
        <taxon>Pseudomonadota</taxon>
        <taxon>Alphaproteobacteria</taxon>
        <taxon>Hyphomicrobiales</taxon>
        <taxon>Devosiaceae</taxon>
        <taxon>Paradevosia</taxon>
    </lineage>
</organism>
<dbReference type="Pfam" id="PF13483">
    <property type="entry name" value="Lactamase_B_3"/>
    <property type="match status" value="1"/>
</dbReference>
<dbReference type="EMBL" id="CP041690">
    <property type="protein sequence ID" value="QEE22243.1"/>
    <property type="molecule type" value="Genomic_DNA"/>
</dbReference>
<dbReference type="GO" id="GO:0016787">
    <property type="term" value="F:hydrolase activity"/>
    <property type="evidence" value="ECO:0007669"/>
    <property type="project" value="UniProtKB-KW"/>
</dbReference>
<dbReference type="InterPro" id="IPR050114">
    <property type="entry name" value="UPF0173_UPF0282_UlaG_hydrolase"/>
</dbReference>
<reference evidence="1 2" key="1">
    <citation type="journal article" date="2015" name="Int. J. Syst. Evol. Microbiol.">
        <title>Youhaiella tibetensis gen. nov., sp. nov., isolated from subsurface sediment.</title>
        <authorList>
            <person name="Wang Y.X."/>
            <person name="Huang F.Q."/>
            <person name="Nogi Y."/>
            <person name="Pang S.J."/>
            <person name="Wang P.K."/>
            <person name="Lv J."/>
        </authorList>
    </citation>
    <scope>NUCLEOTIDE SEQUENCE [LARGE SCALE GENOMIC DNA]</scope>
    <source>
        <strain evidence="2">fig4</strain>
    </source>
</reference>
<dbReference type="Gene3D" id="3.60.15.10">
    <property type="entry name" value="Ribonuclease Z/Hydroxyacylglutathione hydrolase-like"/>
    <property type="match status" value="1"/>
</dbReference>
<accession>A0A5B9DSU5</accession>
<keyword evidence="2" id="KW-1185">Reference proteome</keyword>
<dbReference type="KEGG" id="yti:FNA67_19675"/>
<name>A0A5B9DSU5_9HYPH</name>
<dbReference type="PANTHER" id="PTHR43546:SF3">
    <property type="entry name" value="UPF0173 METAL-DEPENDENT HYDROLASE MJ1163"/>
    <property type="match status" value="1"/>
</dbReference>
<proteinExistence type="predicted"/>